<dbReference type="EMBL" id="CAFBLQ010000167">
    <property type="protein sequence ID" value="CAB4880627.1"/>
    <property type="molecule type" value="Genomic_DNA"/>
</dbReference>
<gene>
    <name evidence="1" type="ORF">UFOPK3423_01318</name>
</gene>
<dbReference type="Pfam" id="PF14907">
    <property type="entry name" value="NTP_transf_5"/>
    <property type="match status" value="1"/>
</dbReference>
<accession>A0A6J7EBU9</accession>
<reference evidence="1" key="1">
    <citation type="submission" date="2020-05" db="EMBL/GenBank/DDBJ databases">
        <authorList>
            <person name="Chiriac C."/>
            <person name="Salcher M."/>
            <person name="Ghai R."/>
            <person name="Kavagutti S V."/>
        </authorList>
    </citation>
    <scope>NUCLEOTIDE SEQUENCE</scope>
</reference>
<evidence type="ECO:0000313" key="1">
    <source>
        <dbReference type="EMBL" id="CAB4880627.1"/>
    </source>
</evidence>
<organism evidence="1">
    <name type="scientific">freshwater metagenome</name>
    <dbReference type="NCBI Taxonomy" id="449393"/>
    <lineage>
        <taxon>unclassified sequences</taxon>
        <taxon>metagenomes</taxon>
        <taxon>ecological metagenomes</taxon>
    </lineage>
</organism>
<proteinExistence type="predicted"/>
<dbReference type="InterPro" id="IPR039498">
    <property type="entry name" value="NTP_transf_5"/>
</dbReference>
<dbReference type="AlphaFoldDB" id="A0A6J7EBU9"/>
<name>A0A6J7EBU9_9ZZZZ</name>
<sequence length="372" mass="40358">MPSRRTPFALPFSDEVPALAVLVRGGELGDEPPARLGEAAAEHNVAGFVLQAAAEGRLRLPPAEQRALADRHLRRVAATALRRRALGPIVDALAPACGAAPVLIKGPALADRTYPDWRLRPYGDLDLMVPRDRLGEATQALVQEGYTLIEEFRPGYAERFGHDLHVRRGDGAAAVDVELHWRIGDDRVGEPLSHGHLIREALTLDVDGTPVLIPGTADQLLLAAVHLLSDRARRLCWVNDVRLLAQTAPEHQWTATFARAEALGGGLLWVLHRALDYAAHHLGLERARPLPAGVRPPYGPLRAVEELDLQASPHIGRLVALHGLDRLRYLRAVAIPTRAGLEGTVGGDGAGLHTLVWRHLTGAVRGVRRPRG</sequence>
<protein>
    <submittedName>
        <fullName evidence="1">Unannotated protein</fullName>
    </submittedName>
</protein>